<evidence type="ECO:0000313" key="3">
    <source>
        <dbReference type="Proteomes" id="UP000092840"/>
    </source>
</evidence>
<dbReference type="OrthoDB" id="9800218at2"/>
<dbReference type="PIRSF" id="PIRSF020555">
    <property type="entry name" value="UCP020555"/>
    <property type="match status" value="1"/>
</dbReference>
<reference evidence="2 3" key="2">
    <citation type="submission" date="2016-06" db="EMBL/GenBank/DDBJ databases">
        <authorList>
            <person name="Rodrigo-Torres L."/>
            <person name="Arahal D.R."/>
        </authorList>
    </citation>
    <scope>NUCLEOTIDE SEQUENCE [LARGE SCALE GENOMIC DNA]</scope>
    <source>
        <strain evidence="2 3">CECT 5116</strain>
    </source>
</reference>
<evidence type="ECO:0008006" key="5">
    <source>
        <dbReference type="Google" id="ProtNLM"/>
    </source>
</evidence>
<sequence length="130" mass="14451">MKSISVINSRKARFSLLGIILFALVGCSAPRSTFYWGEYESMLYGMYLEPGSADSATQIAILQEDIQKSKSMGMRIAPGIHAHLGYMYALEGNMPQAKAELILEKNLFPESATLIDGMLTRIERKNNDVN</sequence>
<dbReference type="Pfam" id="PF16068">
    <property type="entry name" value="DUF4810"/>
    <property type="match status" value="1"/>
</dbReference>
<keyword evidence="3" id="KW-1185">Reference proteome</keyword>
<reference evidence="1 4" key="1">
    <citation type="submission" date="2016-06" db="EMBL/GenBank/DDBJ databases">
        <authorList>
            <person name="Kjaerup R.B."/>
            <person name="Dalgaard T.S."/>
            <person name="Juul-Madsen H.R."/>
        </authorList>
    </citation>
    <scope>NUCLEOTIDE SEQUENCE [LARGE SCALE GENOMIC DNA]</scope>
    <source>
        <strain evidence="1 4">CECT 5115</strain>
    </source>
</reference>
<dbReference type="Proteomes" id="UP000092871">
    <property type="component" value="Unassembled WGS sequence"/>
</dbReference>
<protein>
    <recommendedName>
        <fullName evidence="5">DUF4810 domain-containing protein</fullName>
    </recommendedName>
</protein>
<dbReference type="Proteomes" id="UP000092840">
    <property type="component" value="Unassembled WGS sequence"/>
</dbReference>
<accession>A0A1C3JPB8</accession>
<dbReference type="RefSeq" id="WP_067033276.1">
    <property type="nucleotide sequence ID" value="NZ_FLRA01000006.1"/>
</dbReference>
<evidence type="ECO:0000313" key="2">
    <source>
        <dbReference type="EMBL" id="SBT20632.1"/>
    </source>
</evidence>
<dbReference type="EMBL" id="FLRA01000006">
    <property type="protein sequence ID" value="SBT17061.1"/>
    <property type="molecule type" value="Genomic_DNA"/>
</dbReference>
<dbReference type="InterPro" id="IPR014508">
    <property type="entry name" value="UCP020555_TPR-like"/>
</dbReference>
<evidence type="ECO:0000313" key="1">
    <source>
        <dbReference type="EMBL" id="SBT17061.1"/>
    </source>
</evidence>
<dbReference type="PROSITE" id="PS51257">
    <property type="entry name" value="PROKAR_LIPOPROTEIN"/>
    <property type="match status" value="1"/>
</dbReference>
<name>A0A1C3JPB8_9GAMM</name>
<dbReference type="EMBL" id="FLRB01000007">
    <property type="protein sequence ID" value="SBT20632.1"/>
    <property type="molecule type" value="Genomic_DNA"/>
</dbReference>
<proteinExistence type="predicted"/>
<evidence type="ECO:0000313" key="4">
    <source>
        <dbReference type="Proteomes" id="UP000092871"/>
    </source>
</evidence>
<dbReference type="AlphaFoldDB" id="A0A1C3JPB8"/>
<gene>
    <name evidence="1" type="ORF">MGA5115_01149</name>
    <name evidence="2" type="ORF">MGA5116_01219</name>
</gene>
<organism evidence="1 4">
    <name type="scientific">Marinomonas gallaica</name>
    <dbReference type="NCBI Taxonomy" id="1806667"/>
    <lineage>
        <taxon>Bacteria</taxon>
        <taxon>Pseudomonadati</taxon>
        <taxon>Pseudomonadota</taxon>
        <taxon>Gammaproteobacteria</taxon>
        <taxon>Oceanospirillales</taxon>
        <taxon>Oceanospirillaceae</taxon>
        <taxon>Marinomonas</taxon>
    </lineage>
</organism>